<dbReference type="InterPro" id="IPR036388">
    <property type="entry name" value="WH-like_DNA-bd_sf"/>
</dbReference>
<dbReference type="PROSITE" id="PS50956">
    <property type="entry name" value="HTH_ASNC_2"/>
    <property type="match status" value="1"/>
</dbReference>
<evidence type="ECO:0000313" key="6">
    <source>
        <dbReference type="Proteomes" id="UP000198901"/>
    </source>
</evidence>
<dbReference type="GO" id="GO:0043200">
    <property type="term" value="P:response to amino acid"/>
    <property type="evidence" value="ECO:0007669"/>
    <property type="project" value="TreeGrafter"/>
</dbReference>
<keyword evidence="2" id="KW-0238">DNA-binding</keyword>
<dbReference type="AlphaFoldDB" id="A0A1G9UKQ2"/>
<dbReference type="Pfam" id="PF01037">
    <property type="entry name" value="AsnC_trans_reg"/>
    <property type="match status" value="1"/>
</dbReference>
<dbReference type="PRINTS" id="PR00033">
    <property type="entry name" value="HTHASNC"/>
</dbReference>
<reference evidence="5 6" key="1">
    <citation type="submission" date="2016-10" db="EMBL/GenBank/DDBJ databases">
        <authorList>
            <person name="de Groot N.N."/>
        </authorList>
    </citation>
    <scope>NUCLEOTIDE SEQUENCE [LARGE SCALE GENOMIC DNA]</scope>
    <source>
        <strain evidence="5 6">DSM 21668</strain>
    </source>
</reference>
<dbReference type="GO" id="GO:0006355">
    <property type="term" value="P:regulation of DNA-templated transcription"/>
    <property type="evidence" value="ECO:0007669"/>
    <property type="project" value="UniProtKB-ARBA"/>
</dbReference>
<dbReference type="RefSeq" id="WP_093205979.1">
    <property type="nucleotide sequence ID" value="NZ_FNGS01000007.1"/>
</dbReference>
<organism evidence="5 6">
    <name type="scientific">Siphonobacter aquaeclarae</name>
    <dbReference type="NCBI Taxonomy" id="563176"/>
    <lineage>
        <taxon>Bacteria</taxon>
        <taxon>Pseudomonadati</taxon>
        <taxon>Bacteroidota</taxon>
        <taxon>Cytophagia</taxon>
        <taxon>Cytophagales</taxon>
        <taxon>Cytophagaceae</taxon>
        <taxon>Siphonobacter</taxon>
    </lineage>
</organism>
<name>A0A1G9UKQ2_9BACT</name>
<dbReference type="InterPro" id="IPR011991">
    <property type="entry name" value="ArsR-like_HTH"/>
</dbReference>
<dbReference type="Gene3D" id="3.30.70.920">
    <property type="match status" value="1"/>
</dbReference>
<evidence type="ECO:0000256" key="2">
    <source>
        <dbReference type="ARBA" id="ARBA00023125"/>
    </source>
</evidence>
<dbReference type="Gene3D" id="1.10.10.10">
    <property type="entry name" value="Winged helix-like DNA-binding domain superfamily/Winged helix DNA-binding domain"/>
    <property type="match status" value="1"/>
</dbReference>
<evidence type="ECO:0000313" key="5">
    <source>
        <dbReference type="EMBL" id="SDM60404.1"/>
    </source>
</evidence>
<feature type="domain" description="HTH asnC-type" evidence="4">
    <location>
        <begin position="7"/>
        <end position="68"/>
    </location>
</feature>
<gene>
    <name evidence="5" type="ORF">SAMN04488090_3855</name>
</gene>
<dbReference type="CDD" id="cd00090">
    <property type="entry name" value="HTH_ARSR"/>
    <property type="match status" value="1"/>
</dbReference>
<dbReference type="Proteomes" id="UP000198901">
    <property type="component" value="Unassembled WGS sequence"/>
</dbReference>
<dbReference type="SMART" id="SM00344">
    <property type="entry name" value="HTH_ASNC"/>
    <property type="match status" value="1"/>
</dbReference>
<dbReference type="OrthoDB" id="9800326at2"/>
<dbReference type="SUPFAM" id="SSF46785">
    <property type="entry name" value="Winged helix' DNA-binding domain"/>
    <property type="match status" value="1"/>
</dbReference>
<sequence length="157" mass="17550">MNTLQKLDHIDRKVLEILQSNAKITNAQLSKEIGLSPAPTLERVKKLETSGIIQSYHAQLDREKVGLGVTTFVQITLVGHKKQVTDSFVEKINSIPEVVECHHITGSGDFLLKVISKDISSYQRLMLEKINEIEEVASTQTMVILSTFKESKVLPIP</sequence>
<dbReference type="InterPro" id="IPR036390">
    <property type="entry name" value="WH_DNA-bd_sf"/>
</dbReference>
<dbReference type="Pfam" id="PF13412">
    <property type="entry name" value="HTH_24"/>
    <property type="match status" value="1"/>
</dbReference>
<dbReference type="STRING" id="563176.SAMN04488090_3855"/>
<dbReference type="GO" id="GO:0005829">
    <property type="term" value="C:cytosol"/>
    <property type="evidence" value="ECO:0007669"/>
    <property type="project" value="TreeGrafter"/>
</dbReference>
<dbReference type="InterPro" id="IPR019888">
    <property type="entry name" value="Tscrpt_reg_AsnC-like"/>
</dbReference>
<evidence type="ECO:0000259" key="4">
    <source>
        <dbReference type="PROSITE" id="PS50956"/>
    </source>
</evidence>
<keyword evidence="3" id="KW-0804">Transcription</keyword>
<accession>A0A1G9UKQ2</accession>
<protein>
    <submittedName>
        <fullName evidence="5">Transcriptional regulator, AsnC family</fullName>
    </submittedName>
</protein>
<dbReference type="EMBL" id="FNGS01000007">
    <property type="protein sequence ID" value="SDM60404.1"/>
    <property type="molecule type" value="Genomic_DNA"/>
</dbReference>
<keyword evidence="6" id="KW-1185">Reference proteome</keyword>
<keyword evidence="1" id="KW-0805">Transcription regulation</keyword>
<dbReference type="PROSITE" id="PS00519">
    <property type="entry name" value="HTH_ASNC_1"/>
    <property type="match status" value="1"/>
</dbReference>
<dbReference type="PANTHER" id="PTHR30154:SF34">
    <property type="entry name" value="TRANSCRIPTIONAL REGULATOR AZLB"/>
    <property type="match status" value="1"/>
</dbReference>
<dbReference type="InterPro" id="IPR000485">
    <property type="entry name" value="AsnC-type_HTH_dom"/>
</dbReference>
<dbReference type="PANTHER" id="PTHR30154">
    <property type="entry name" value="LEUCINE-RESPONSIVE REGULATORY PROTEIN"/>
    <property type="match status" value="1"/>
</dbReference>
<dbReference type="InterPro" id="IPR011008">
    <property type="entry name" value="Dimeric_a/b-barrel"/>
</dbReference>
<evidence type="ECO:0000256" key="1">
    <source>
        <dbReference type="ARBA" id="ARBA00023015"/>
    </source>
</evidence>
<evidence type="ECO:0000256" key="3">
    <source>
        <dbReference type="ARBA" id="ARBA00023163"/>
    </source>
</evidence>
<dbReference type="SUPFAM" id="SSF54909">
    <property type="entry name" value="Dimeric alpha+beta barrel"/>
    <property type="match status" value="1"/>
</dbReference>
<dbReference type="InterPro" id="IPR019885">
    <property type="entry name" value="Tscrpt_reg_HTH_AsnC-type_CS"/>
</dbReference>
<dbReference type="GO" id="GO:0043565">
    <property type="term" value="F:sequence-specific DNA binding"/>
    <property type="evidence" value="ECO:0007669"/>
    <property type="project" value="InterPro"/>
</dbReference>
<proteinExistence type="predicted"/>
<dbReference type="InterPro" id="IPR019887">
    <property type="entry name" value="Tscrpt_reg_AsnC/Lrp_C"/>
</dbReference>